<dbReference type="InterPro" id="IPR029058">
    <property type="entry name" value="AB_hydrolase_fold"/>
</dbReference>
<dbReference type="Pfam" id="PF00135">
    <property type="entry name" value="COesterase"/>
    <property type="match status" value="1"/>
</dbReference>
<protein>
    <recommendedName>
        <fullName evidence="1">Carboxylesterase type B domain-containing protein</fullName>
    </recommendedName>
</protein>
<dbReference type="OrthoDB" id="408631at2759"/>
<keyword evidence="3" id="KW-1185">Reference proteome</keyword>
<dbReference type="Gene3D" id="3.40.50.1820">
    <property type="entry name" value="alpha/beta hydrolase"/>
    <property type="match status" value="1"/>
</dbReference>
<organism evidence="2 3">
    <name type="scientific">Exophiala spinifera</name>
    <dbReference type="NCBI Taxonomy" id="91928"/>
    <lineage>
        <taxon>Eukaryota</taxon>
        <taxon>Fungi</taxon>
        <taxon>Dikarya</taxon>
        <taxon>Ascomycota</taxon>
        <taxon>Pezizomycotina</taxon>
        <taxon>Eurotiomycetes</taxon>
        <taxon>Chaetothyriomycetidae</taxon>
        <taxon>Chaetothyriales</taxon>
        <taxon>Herpotrichiellaceae</taxon>
        <taxon>Exophiala</taxon>
    </lineage>
</organism>
<dbReference type="AlphaFoldDB" id="A0A0D2BV58"/>
<dbReference type="SUPFAM" id="SSF53474">
    <property type="entry name" value="alpha/beta-Hydrolases"/>
    <property type="match status" value="1"/>
</dbReference>
<evidence type="ECO:0000313" key="2">
    <source>
        <dbReference type="EMBL" id="KIW15129.1"/>
    </source>
</evidence>
<sequence length="60" mass="6591">MNYRLGFFGFLTSKELRAEVDVDGETPFASLAMHDQRVALLWVQQHIQGVGGGPANVMIA</sequence>
<gene>
    <name evidence="2" type="ORF">PV08_07916</name>
</gene>
<proteinExistence type="predicted"/>
<name>A0A0D2BV58_9EURO</name>
<accession>A0A0D2BV58</accession>
<reference evidence="2 3" key="1">
    <citation type="submission" date="2015-01" db="EMBL/GenBank/DDBJ databases">
        <title>The Genome Sequence of Exophiala spinifera CBS89968.</title>
        <authorList>
            <consortium name="The Broad Institute Genomics Platform"/>
            <person name="Cuomo C."/>
            <person name="de Hoog S."/>
            <person name="Gorbushina A."/>
            <person name="Stielow B."/>
            <person name="Teixiera M."/>
            <person name="Abouelleil A."/>
            <person name="Chapman S.B."/>
            <person name="Priest M."/>
            <person name="Young S.K."/>
            <person name="Wortman J."/>
            <person name="Nusbaum C."/>
            <person name="Birren B."/>
        </authorList>
    </citation>
    <scope>NUCLEOTIDE SEQUENCE [LARGE SCALE GENOMIC DNA]</scope>
    <source>
        <strain evidence="2 3">CBS 89968</strain>
    </source>
</reference>
<feature type="domain" description="Carboxylesterase type B" evidence="1">
    <location>
        <begin position="1"/>
        <end position="59"/>
    </location>
</feature>
<dbReference type="STRING" id="91928.A0A0D2BV58"/>
<dbReference type="Proteomes" id="UP000053328">
    <property type="component" value="Unassembled WGS sequence"/>
</dbReference>
<dbReference type="VEuPathDB" id="FungiDB:PV08_07916"/>
<dbReference type="GeneID" id="27334999"/>
<evidence type="ECO:0000259" key="1">
    <source>
        <dbReference type="Pfam" id="PF00135"/>
    </source>
</evidence>
<dbReference type="InterPro" id="IPR002018">
    <property type="entry name" value="CarbesteraseB"/>
</dbReference>
<dbReference type="RefSeq" id="XP_016235345.1">
    <property type="nucleotide sequence ID" value="XM_016382243.1"/>
</dbReference>
<dbReference type="EMBL" id="KN847496">
    <property type="protein sequence ID" value="KIW15129.1"/>
    <property type="molecule type" value="Genomic_DNA"/>
</dbReference>
<dbReference type="HOGENOM" id="CLU_2941716_0_0_1"/>
<evidence type="ECO:0000313" key="3">
    <source>
        <dbReference type="Proteomes" id="UP000053328"/>
    </source>
</evidence>